<comment type="subcellular location">
    <subcellularLocation>
        <location evidence="1">Cell membrane</location>
    </subcellularLocation>
</comment>
<dbReference type="AlphaFoldDB" id="A0A255YGH2"/>
<protein>
    <recommendedName>
        <fullName evidence="6">Glycosyltransferase 2-like domain-containing protein</fullName>
    </recommendedName>
</protein>
<dbReference type="PANTHER" id="PTHR43646">
    <property type="entry name" value="GLYCOSYLTRANSFERASE"/>
    <property type="match status" value="1"/>
</dbReference>
<keyword evidence="5" id="KW-0472">Membrane</keyword>
<keyword evidence="4" id="KW-0808">Transferase</keyword>
<dbReference type="Gene3D" id="3.90.550.10">
    <property type="entry name" value="Spore Coat Polysaccharide Biosynthesis Protein SpsA, Chain A"/>
    <property type="match status" value="1"/>
</dbReference>
<dbReference type="InterPro" id="IPR029044">
    <property type="entry name" value="Nucleotide-diphossugar_trans"/>
</dbReference>
<dbReference type="PANTHER" id="PTHR43646:SF2">
    <property type="entry name" value="GLYCOSYLTRANSFERASE 2-LIKE DOMAIN-CONTAINING PROTEIN"/>
    <property type="match status" value="1"/>
</dbReference>
<dbReference type="OrthoDB" id="8455661at2"/>
<accession>A0A255YGH2</accession>
<evidence type="ECO:0000256" key="5">
    <source>
        <dbReference type="ARBA" id="ARBA00023136"/>
    </source>
</evidence>
<dbReference type="EMBL" id="NOXT01000110">
    <property type="protein sequence ID" value="OYQ28299.1"/>
    <property type="molecule type" value="Genomic_DNA"/>
</dbReference>
<proteinExistence type="predicted"/>
<evidence type="ECO:0000256" key="3">
    <source>
        <dbReference type="ARBA" id="ARBA00022676"/>
    </source>
</evidence>
<evidence type="ECO:0000313" key="7">
    <source>
        <dbReference type="EMBL" id="OYQ28299.1"/>
    </source>
</evidence>
<gene>
    <name evidence="7" type="ORF">CHU93_09310</name>
</gene>
<dbReference type="Proteomes" id="UP000216991">
    <property type="component" value="Unassembled WGS sequence"/>
</dbReference>
<keyword evidence="2" id="KW-1003">Cell membrane</keyword>
<evidence type="ECO:0000256" key="2">
    <source>
        <dbReference type="ARBA" id="ARBA00022475"/>
    </source>
</evidence>
<dbReference type="InterPro" id="IPR001173">
    <property type="entry name" value="Glyco_trans_2-like"/>
</dbReference>
<feature type="domain" description="Glycosyltransferase 2-like" evidence="6">
    <location>
        <begin position="11"/>
        <end position="145"/>
    </location>
</feature>
<evidence type="ECO:0000256" key="4">
    <source>
        <dbReference type="ARBA" id="ARBA00022679"/>
    </source>
</evidence>
<dbReference type="GO" id="GO:0005886">
    <property type="term" value="C:plasma membrane"/>
    <property type="evidence" value="ECO:0007669"/>
    <property type="project" value="UniProtKB-SubCell"/>
</dbReference>
<dbReference type="CDD" id="cd00761">
    <property type="entry name" value="Glyco_tranf_GTA_type"/>
    <property type="match status" value="1"/>
</dbReference>
<dbReference type="RefSeq" id="WP_094473808.1">
    <property type="nucleotide sequence ID" value="NZ_NOXT01000110.1"/>
</dbReference>
<dbReference type="GO" id="GO:0016757">
    <property type="term" value="F:glycosyltransferase activity"/>
    <property type="evidence" value="ECO:0007669"/>
    <property type="project" value="UniProtKB-KW"/>
</dbReference>
<keyword evidence="3" id="KW-0328">Glycosyltransferase</keyword>
<evidence type="ECO:0000256" key="1">
    <source>
        <dbReference type="ARBA" id="ARBA00004236"/>
    </source>
</evidence>
<name>A0A255YGH2_9SPHN</name>
<keyword evidence="8" id="KW-1185">Reference proteome</keyword>
<reference evidence="7 8" key="1">
    <citation type="submission" date="2017-07" db="EMBL/GenBank/DDBJ databases">
        <title>Sandarakinorhabdus cyanobacteriorum sp. nov., a novel bacterium isolated from cyanobacterial aggregates in a eutrophic lake.</title>
        <authorList>
            <person name="Cai H."/>
        </authorList>
    </citation>
    <scope>NUCLEOTIDE SEQUENCE [LARGE SCALE GENOMIC DNA]</scope>
    <source>
        <strain evidence="7 8">TH057</strain>
    </source>
</reference>
<dbReference type="Pfam" id="PF00535">
    <property type="entry name" value="Glycos_transf_2"/>
    <property type="match status" value="1"/>
</dbReference>
<organism evidence="7 8">
    <name type="scientific">Sandarakinorhabdus cyanobacteriorum</name>
    <dbReference type="NCBI Taxonomy" id="1981098"/>
    <lineage>
        <taxon>Bacteria</taxon>
        <taxon>Pseudomonadati</taxon>
        <taxon>Pseudomonadota</taxon>
        <taxon>Alphaproteobacteria</taxon>
        <taxon>Sphingomonadales</taxon>
        <taxon>Sphingosinicellaceae</taxon>
        <taxon>Sandarakinorhabdus</taxon>
    </lineage>
</organism>
<dbReference type="SUPFAM" id="SSF53448">
    <property type="entry name" value="Nucleotide-diphospho-sugar transferases"/>
    <property type="match status" value="1"/>
</dbReference>
<sequence>MISGWRPKWAIIIAFYNEERFIAPTIAAALAQDRDDILLICVDNASTDGSHALVAGLIAGNPRAMLVTETAQGHTFALRRGTAIAAEQGCANIAYWDADTHYPSHYISRADQLLGDDPKTICVQAFDIYGPYDTTKNRIIRHRMAITASLLSGQGHTGTFGQCFRIAPLLAAGGPKNDDWPFVLYDHELMHRILKVGRSTHAADHVCWPAPRRQVKGHVRWNLTERLLYALTPYAVKDWFFYRFLGPRLRARGMFEAGLRIRDWEQ</sequence>
<evidence type="ECO:0000259" key="6">
    <source>
        <dbReference type="Pfam" id="PF00535"/>
    </source>
</evidence>
<comment type="caution">
    <text evidence="7">The sequence shown here is derived from an EMBL/GenBank/DDBJ whole genome shotgun (WGS) entry which is preliminary data.</text>
</comment>
<evidence type="ECO:0000313" key="8">
    <source>
        <dbReference type="Proteomes" id="UP000216991"/>
    </source>
</evidence>